<evidence type="ECO:0000256" key="2">
    <source>
        <dbReference type="SAM" id="SignalP"/>
    </source>
</evidence>
<reference evidence="3 4" key="1">
    <citation type="journal article" date="2002" name="Nucleic Acids Res.">
        <title>The complete genomic sequence of Mycoplasma penetrans, an intracellular bacterial pathogen in humans.</title>
        <authorList>
            <person name="Sasaki Y."/>
            <person name="Ishikawa J."/>
            <person name="Yamashita A."/>
            <person name="Oshima K."/>
            <person name="Kenri T."/>
            <person name="Furuya K."/>
            <person name="Yoshino C."/>
            <person name="Horino A."/>
            <person name="Shiba T."/>
            <person name="Sasaki T."/>
            <person name="Hattori M."/>
        </authorList>
    </citation>
    <scope>NUCLEOTIDE SEQUENCE [LARGE SCALE GENOMIC DNA]</scope>
    <source>
        <strain evidence="3 4">HF-2</strain>
    </source>
</reference>
<accession>Q8EVF7</accession>
<dbReference type="InParanoid" id="Q8EVF7"/>
<evidence type="ECO:0000313" key="3">
    <source>
        <dbReference type="EMBL" id="BAC44397.1"/>
    </source>
</evidence>
<dbReference type="NCBIfam" id="NF045696">
    <property type="entry name" value="MG075_fam"/>
    <property type="match status" value="1"/>
</dbReference>
<sequence length="950" mass="108609">MNFKNKKNIIKMLSLSLVGITIAIPLSSCGYSNNAFNYDANQTPSKDFNNENNNNNNGSSNNSGILDASIVESKKVQNNLSLQQENPNDFGLTQNYLDFANNGSFNKYLGDKSIIYEDILGYLNFLYYKNNKQISFTNSNIKDLKFLEVDASNKLILNKSKISFELVVTVSTNELSEFVIGDKKFNLAKDHSSTLIIKSVDQTLKPTIEKQGEKFYLGWFLDKVSVSFNNQDFEILNFKPTANSFSKAFYFSFNNLSDKQSYFDLKEKYQKDFENQISNESVKKDLEEKINSETALYFDYMDIANNLINEIATDQPVNYLVQKASVYLIDIVTKIGIIPQGIDAILKEAIKIDGSNKSLTLLEVIVNNKEKILSILKSYLGSAYDIVEPLLINLQINMKEDNPSYKLLLEYVNQFVGKDDPIRKLITGDILGVTSSAKSLFDIVWSNIETILNKIKEATQNDKTLTSLINLLTIIFTKDSTSNQFVSIYDSLFKSKETKQKFINSIVSLLPANISEYLNILIIDNSAVNKELMLKITKSFANFFKGLYEHKSDADDTTSFDQRYKNLSFTKTWVTSPTVTKKDVITTTFNYEIKASIINAVDLDIKPIKEIITQDAFNKIVKKLANLTGVVATVAESQIYPELRKHLLNYVPDVFKFGTNGENTNALIFTYSGKDEQIWFNLDKKGIDFYLGLSIGYNLNIFYDDPQLWKNIASSNNFNKEVFETTKTVALIVKVNFKFWYYNFWKSILQNVLMRSYDINSRFYISDYSTKIADYSNYNENYYYTNLSFVNNANQVNVSEIKTLFDLSKTGNFKDQVSTIKNDKVQNPNTLNWGNKATEEVKGITPLTSESNLKTIKEKMFSLTTNNSSFILTKYNLDYSFNTLFNFLAKIEFQVKASVGNVDVHPIISFNISMFKSNLYFPVNFYDETNKKLITNFEKTYSDISFNAQL</sequence>
<feature type="signal peptide" evidence="2">
    <location>
        <begin position="1"/>
        <end position="23"/>
    </location>
</feature>
<protein>
    <recommendedName>
        <fullName evidence="5">Lipoprotein</fullName>
    </recommendedName>
</protein>
<dbReference type="KEGG" id="mpe:MYPE6070"/>
<gene>
    <name evidence="3" type="ordered locus">MYPE6070</name>
</gene>
<feature type="region of interest" description="Disordered" evidence="1">
    <location>
        <begin position="42"/>
        <end position="61"/>
    </location>
</feature>
<organism evidence="3 4">
    <name type="scientific">Malacoplasma penetrans (strain HF-2)</name>
    <name type="common">Mycoplasma penetrans</name>
    <dbReference type="NCBI Taxonomy" id="272633"/>
    <lineage>
        <taxon>Bacteria</taxon>
        <taxon>Bacillati</taxon>
        <taxon>Mycoplasmatota</taxon>
        <taxon>Mycoplasmoidales</taxon>
        <taxon>Mycoplasmoidaceae</taxon>
        <taxon>Malacoplasma</taxon>
    </lineage>
</organism>
<feature type="chain" id="PRO_5004307360" description="Lipoprotein" evidence="2">
    <location>
        <begin position="24"/>
        <end position="950"/>
    </location>
</feature>
<evidence type="ECO:0000256" key="1">
    <source>
        <dbReference type="SAM" id="MobiDB-lite"/>
    </source>
</evidence>
<proteinExistence type="predicted"/>
<dbReference type="RefSeq" id="WP_011077429.1">
    <property type="nucleotide sequence ID" value="NC_004432.1"/>
</dbReference>
<feature type="compositionally biased region" description="Low complexity" evidence="1">
    <location>
        <begin position="50"/>
        <end position="61"/>
    </location>
</feature>
<dbReference type="AlphaFoldDB" id="Q8EVF7"/>
<dbReference type="EMBL" id="BA000026">
    <property type="protein sequence ID" value="BAC44397.1"/>
    <property type="molecule type" value="Genomic_DNA"/>
</dbReference>
<dbReference type="STRING" id="272633.gene:10731724"/>
<keyword evidence="2" id="KW-0732">Signal</keyword>
<dbReference type="Proteomes" id="UP000002522">
    <property type="component" value="Chromosome"/>
</dbReference>
<keyword evidence="4" id="KW-1185">Reference proteome</keyword>
<dbReference type="HOGENOM" id="CLU_309908_0_0_14"/>
<dbReference type="InterPro" id="IPR054689">
    <property type="entry name" value="MG075-like"/>
</dbReference>
<evidence type="ECO:0008006" key="5">
    <source>
        <dbReference type="Google" id="ProtNLM"/>
    </source>
</evidence>
<name>Q8EVF7_MALP2</name>
<evidence type="ECO:0000313" key="4">
    <source>
        <dbReference type="Proteomes" id="UP000002522"/>
    </source>
</evidence>